<dbReference type="CDD" id="cd01129">
    <property type="entry name" value="PulE-GspE-like"/>
    <property type="match status" value="1"/>
</dbReference>
<dbReference type="AlphaFoldDB" id="A0A1G2BRJ1"/>
<dbReference type="PROSITE" id="PS00662">
    <property type="entry name" value="T2SP_E"/>
    <property type="match status" value="1"/>
</dbReference>
<comment type="caution">
    <text evidence="5">The sequence shown here is derived from an EMBL/GenBank/DDBJ whole genome shotgun (WGS) entry which is preliminary data.</text>
</comment>
<dbReference type="FunFam" id="3.30.450.90:FF:000001">
    <property type="entry name" value="Type II secretion system ATPase GspE"/>
    <property type="match status" value="1"/>
</dbReference>
<dbReference type="SUPFAM" id="SSF160246">
    <property type="entry name" value="EspE N-terminal domain-like"/>
    <property type="match status" value="1"/>
</dbReference>
<dbReference type="InterPro" id="IPR001482">
    <property type="entry name" value="T2SS/T4SS_dom"/>
</dbReference>
<name>A0A1G2BRJ1_9BACT</name>
<sequence>MLSPLLQFLAAEKVITPAMAENVQLESEKSGQPIDDLLTARDGVPEEVLLAKKGELYHLPTVDLTTQTIKREALELFPKEIVSNYQIVPFQRQGEKLSVALVHPENLKAREAADFLARQEGWDTSFYVATSAGLKHALDQYANLSKEVAEALVYIGAAEEKEAARSTTEAGLEEVVKSAPVSKMVNVILRHAIEGKASDIHIEPGENDSRVRYRIDGILHTTLTLPKYIHASVVSRIKVLANLKLDETRKPQDGRIHVRIEGREVDVRVSTMPLIGSEKVVMRILDVTSGAPKLQDLGFMGHNLKEIEDNIHEPNGLFLVTGPTGSGKSTTLFACLSILNQEGVNIVTLEDPVEYFLAGANQAPIRPEVGFTFASGLRSILRQDPDIIMVGEIRDNETAELAVQAALTGHIVLSTLHTNDAVGAVPRLLDMKVESFLLASTINVLIAQRLVRRICQNCKEKATVASDIRQVAERVLAKVDDQVIFAGVDKNNLQFYRGQGCAKCGGTGFEGRLSICEVIANTRNLQQIINKGFALAEVEAELKEQGFISMMQDGIMKALLGLTTVEEVVVATKE</sequence>
<dbReference type="Proteomes" id="UP000178109">
    <property type="component" value="Unassembled WGS sequence"/>
</dbReference>
<reference evidence="5 6" key="1">
    <citation type="journal article" date="2016" name="Nat. Commun.">
        <title>Thousands of microbial genomes shed light on interconnected biogeochemical processes in an aquifer system.</title>
        <authorList>
            <person name="Anantharaman K."/>
            <person name="Brown C.T."/>
            <person name="Hug L.A."/>
            <person name="Sharon I."/>
            <person name="Castelle C.J."/>
            <person name="Probst A.J."/>
            <person name="Thomas B.C."/>
            <person name="Singh A."/>
            <person name="Wilkins M.J."/>
            <person name="Karaoz U."/>
            <person name="Brodie E.L."/>
            <person name="Williams K.H."/>
            <person name="Hubbard S.S."/>
            <person name="Banfield J.F."/>
        </authorList>
    </citation>
    <scope>NUCLEOTIDE SEQUENCE [LARGE SCALE GENOMIC DNA]</scope>
</reference>
<proteinExistence type="inferred from homology"/>
<dbReference type="InterPro" id="IPR007831">
    <property type="entry name" value="T2SS_GspE_N"/>
</dbReference>
<evidence type="ECO:0000256" key="2">
    <source>
        <dbReference type="ARBA" id="ARBA00022741"/>
    </source>
</evidence>
<dbReference type="Pfam" id="PF05157">
    <property type="entry name" value="MshEN"/>
    <property type="match status" value="1"/>
</dbReference>
<dbReference type="InterPro" id="IPR027417">
    <property type="entry name" value="P-loop_NTPase"/>
</dbReference>
<evidence type="ECO:0000313" key="6">
    <source>
        <dbReference type="Proteomes" id="UP000178109"/>
    </source>
</evidence>
<evidence type="ECO:0000256" key="3">
    <source>
        <dbReference type="ARBA" id="ARBA00022840"/>
    </source>
</evidence>
<dbReference type="GO" id="GO:0005524">
    <property type="term" value="F:ATP binding"/>
    <property type="evidence" value="ECO:0007669"/>
    <property type="project" value="UniProtKB-KW"/>
</dbReference>
<keyword evidence="2" id="KW-0547">Nucleotide-binding</keyword>
<dbReference type="GO" id="GO:0005886">
    <property type="term" value="C:plasma membrane"/>
    <property type="evidence" value="ECO:0007669"/>
    <property type="project" value="TreeGrafter"/>
</dbReference>
<accession>A0A1G2BRJ1</accession>
<dbReference type="Pfam" id="PF00437">
    <property type="entry name" value="T2SSE"/>
    <property type="match status" value="1"/>
</dbReference>
<dbReference type="Gene3D" id="3.30.300.160">
    <property type="entry name" value="Type II secretion system, protein E, N-terminal domain"/>
    <property type="match status" value="1"/>
</dbReference>
<organism evidence="5 6">
    <name type="scientific">Candidatus Komeilibacteria bacterium RIFCSPLOWO2_02_FULL_48_11</name>
    <dbReference type="NCBI Taxonomy" id="1798553"/>
    <lineage>
        <taxon>Bacteria</taxon>
        <taxon>Candidatus Komeiliibacteriota</taxon>
    </lineage>
</organism>
<evidence type="ECO:0000313" key="5">
    <source>
        <dbReference type="EMBL" id="OGY91199.1"/>
    </source>
</evidence>
<gene>
    <name evidence="5" type="ORF">A3H70_02540</name>
</gene>
<comment type="similarity">
    <text evidence="1">Belongs to the GSP E family.</text>
</comment>
<dbReference type="SUPFAM" id="SSF52540">
    <property type="entry name" value="P-loop containing nucleoside triphosphate hydrolases"/>
    <property type="match status" value="1"/>
</dbReference>
<protein>
    <recommendedName>
        <fullName evidence="4">Bacterial type II secretion system protein E domain-containing protein</fullName>
    </recommendedName>
</protein>
<feature type="domain" description="Bacterial type II secretion system protein E" evidence="4">
    <location>
        <begin position="381"/>
        <end position="395"/>
    </location>
</feature>
<dbReference type="STRING" id="1798553.A3H70_02540"/>
<dbReference type="InterPro" id="IPR037257">
    <property type="entry name" value="T2SS_E_N_sf"/>
</dbReference>
<dbReference type="Gene3D" id="3.40.50.300">
    <property type="entry name" value="P-loop containing nucleotide triphosphate hydrolases"/>
    <property type="match status" value="1"/>
</dbReference>
<keyword evidence="3" id="KW-0067">ATP-binding</keyword>
<evidence type="ECO:0000259" key="4">
    <source>
        <dbReference type="PROSITE" id="PS00662"/>
    </source>
</evidence>
<dbReference type="GO" id="GO:0016887">
    <property type="term" value="F:ATP hydrolysis activity"/>
    <property type="evidence" value="ECO:0007669"/>
    <property type="project" value="TreeGrafter"/>
</dbReference>
<dbReference type="Gene3D" id="3.30.450.90">
    <property type="match status" value="1"/>
</dbReference>
<dbReference type="PANTHER" id="PTHR30258">
    <property type="entry name" value="TYPE II SECRETION SYSTEM PROTEIN GSPE-RELATED"/>
    <property type="match status" value="1"/>
</dbReference>
<dbReference type="PANTHER" id="PTHR30258:SF1">
    <property type="entry name" value="PROTEIN TRANSPORT PROTEIN HOFB HOMOLOG"/>
    <property type="match status" value="1"/>
</dbReference>
<dbReference type="EMBL" id="MHKO01000051">
    <property type="protein sequence ID" value="OGY91199.1"/>
    <property type="molecule type" value="Genomic_DNA"/>
</dbReference>
<evidence type="ECO:0000256" key="1">
    <source>
        <dbReference type="ARBA" id="ARBA00006611"/>
    </source>
</evidence>